<evidence type="ECO:0000313" key="7">
    <source>
        <dbReference type="EMBL" id="EPD12783.1"/>
    </source>
</evidence>
<feature type="transmembrane region" description="Helical" evidence="6">
    <location>
        <begin position="211"/>
        <end position="229"/>
    </location>
</feature>
<reference evidence="7 8" key="1">
    <citation type="journal article" date="2013" name="Genome Announc.">
        <title>Genome Sequence of the Pyrene- and Fluoranthene-Degrading Bacterium Cycloclasticus sp. Strain PY97M.</title>
        <authorList>
            <person name="Cui Z."/>
            <person name="Xu G."/>
            <person name="Li Q."/>
            <person name="Gao W."/>
            <person name="Zheng L."/>
        </authorList>
    </citation>
    <scope>NUCLEOTIDE SEQUENCE [LARGE SCALE GENOMIC DNA]</scope>
    <source>
        <strain evidence="7 8">PY97M</strain>
    </source>
</reference>
<evidence type="ECO:0000256" key="4">
    <source>
        <dbReference type="ARBA" id="ARBA00022989"/>
    </source>
</evidence>
<dbReference type="RefSeq" id="WP_016390569.1">
    <property type="nucleotide sequence ID" value="NZ_KE646808.1"/>
</dbReference>
<comment type="subcellular location">
    <subcellularLocation>
        <location evidence="6">Cell membrane</location>
        <topology evidence="6">Multi-pass membrane protein</topology>
    </subcellularLocation>
    <subcellularLocation>
        <location evidence="1">Membrane</location>
    </subcellularLocation>
</comment>
<name>A0AB33Z0S7_9GAMM</name>
<dbReference type="InterPro" id="IPR045214">
    <property type="entry name" value="Surf1/Surf4"/>
</dbReference>
<sequence length="239" mass="27074">MQFKANIYLTILAILVLLLLLSLGNWQLNRAQEKQDILDLQSIRMNMESVELSTLQFRANKGLRYWPVKATGLLDTDQQILIDNQVKDGRQGYFVLTPLKLNTSEAILLNRGWVPAGPTRDMLPNVSLPANEVTISGKLDHFPSVGIKLDGADTLSNGWPSVTQLIDVDKVSERLGYAVLPYQLLLNQQEPNGYDRRWVPMKMGPQKHHGYAFQWFALATAWVIIYFVLTIKLGRKKNG</sequence>
<evidence type="ECO:0000256" key="2">
    <source>
        <dbReference type="ARBA" id="ARBA00007165"/>
    </source>
</evidence>
<dbReference type="InterPro" id="IPR002994">
    <property type="entry name" value="Surf1/Shy1"/>
</dbReference>
<dbReference type="PROSITE" id="PS50895">
    <property type="entry name" value="SURF1"/>
    <property type="match status" value="1"/>
</dbReference>
<protein>
    <recommendedName>
        <fullName evidence="6">SURF1-like protein</fullName>
    </recommendedName>
</protein>
<evidence type="ECO:0000256" key="6">
    <source>
        <dbReference type="RuleBase" id="RU363076"/>
    </source>
</evidence>
<gene>
    <name evidence="7" type="ORF">L196_07936</name>
</gene>
<keyword evidence="6" id="KW-1003">Cell membrane</keyword>
<evidence type="ECO:0000256" key="5">
    <source>
        <dbReference type="ARBA" id="ARBA00023136"/>
    </source>
</evidence>
<keyword evidence="3 6" id="KW-0812">Transmembrane</keyword>
<comment type="similarity">
    <text evidence="2 6">Belongs to the SURF1 family.</text>
</comment>
<evidence type="ECO:0000256" key="3">
    <source>
        <dbReference type="ARBA" id="ARBA00022692"/>
    </source>
</evidence>
<keyword evidence="4 6" id="KW-1133">Transmembrane helix</keyword>
<dbReference type="PANTHER" id="PTHR23427">
    <property type="entry name" value="SURFEIT LOCUS PROTEIN"/>
    <property type="match status" value="1"/>
</dbReference>
<keyword evidence="8" id="KW-1185">Reference proteome</keyword>
<dbReference type="AlphaFoldDB" id="A0AB33Z0S7"/>
<dbReference type="Pfam" id="PF02104">
    <property type="entry name" value="SURF1"/>
    <property type="match status" value="1"/>
</dbReference>
<dbReference type="CDD" id="cd06662">
    <property type="entry name" value="SURF1"/>
    <property type="match status" value="1"/>
</dbReference>
<keyword evidence="5 6" id="KW-0472">Membrane</keyword>
<evidence type="ECO:0000256" key="1">
    <source>
        <dbReference type="ARBA" id="ARBA00004370"/>
    </source>
</evidence>
<evidence type="ECO:0000313" key="8">
    <source>
        <dbReference type="Proteomes" id="UP000015462"/>
    </source>
</evidence>
<dbReference type="GO" id="GO:0005886">
    <property type="term" value="C:plasma membrane"/>
    <property type="evidence" value="ECO:0007669"/>
    <property type="project" value="UniProtKB-SubCell"/>
</dbReference>
<organism evidence="7 8">
    <name type="scientific">Cycloclasticus pugetii</name>
    <dbReference type="NCBI Taxonomy" id="34068"/>
    <lineage>
        <taxon>Bacteria</taxon>
        <taxon>Pseudomonadati</taxon>
        <taxon>Pseudomonadota</taxon>
        <taxon>Gammaproteobacteria</taxon>
        <taxon>Thiotrichales</taxon>
        <taxon>Piscirickettsiaceae</taxon>
        <taxon>Cycloclasticus</taxon>
    </lineage>
</organism>
<accession>A0AB33Z0S7</accession>
<dbReference type="Proteomes" id="UP000015462">
    <property type="component" value="Unassembled WGS sequence"/>
</dbReference>
<dbReference type="EMBL" id="ASHL01000006">
    <property type="protein sequence ID" value="EPD12783.1"/>
    <property type="molecule type" value="Genomic_DNA"/>
</dbReference>
<comment type="caution">
    <text evidence="6">Lacks conserved residue(s) required for the propagation of feature annotation.</text>
</comment>
<proteinExistence type="inferred from homology"/>
<comment type="caution">
    <text evidence="7">The sequence shown here is derived from an EMBL/GenBank/DDBJ whole genome shotgun (WGS) entry which is preliminary data.</text>
</comment>
<dbReference type="PANTHER" id="PTHR23427:SF2">
    <property type="entry name" value="SURFEIT LOCUS PROTEIN 1"/>
    <property type="match status" value="1"/>
</dbReference>